<evidence type="ECO:0000256" key="7">
    <source>
        <dbReference type="HAMAP-Rule" id="MF_02060"/>
    </source>
</evidence>
<dbReference type="InterPro" id="IPR029028">
    <property type="entry name" value="Alpha/beta_knot_MTases"/>
</dbReference>
<evidence type="ECO:0000256" key="1">
    <source>
        <dbReference type="ARBA" id="ARBA00022555"/>
    </source>
</evidence>
<feature type="binding site" evidence="7">
    <location>
        <position position="148"/>
    </location>
    <ligand>
        <name>S-adenosyl-L-methionine</name>
        <dbReference type="ChEBI" id="CHEBI:59789"/>
    </ligand>
</feature>
<dbReference type="InterPro" id="IPR033671">
    <property type="entry name" value="TrmH"/>
</dbReference>
<dbReference type="InterPro" id="IPR022724">
    <property type="entry name" value="rRNA_MeTrfase_SpoU_C"/>
</dbReference>
<keyword evidence="2 7" id="KW-0489">Methyltransferase</keyword>
<evidence type="ECO:0000259" key="9">
    <source>
        <dbReference type="Pfam" id="PF12105"/>
    </source>
</evidence>
<dbReference type="InterPro" id="IPR029026">
    <property type="entry name" value="tRNA_m1G_MTases_N"/>
</dbReference>
<evidence type="ECO:0000259" key="8">
    <source>
        <dbReference type="Pfam" id="PF00588"/>
    </source>
</evidence>
<evidence type="ECO:0000256" key="3">
    <source>
        <dbReference type="ARBA" id="ARBA00022679"/>
    </source>
</evidence>
<dbReference type="NCBIfam" id="NF008295">
    <property type="entry name" value="PRK11081.1"/>
    <property type="match status" value="1"/>
</dbReference>
<feature type="binding site" evidence="7">
    <location>
        <position position="139"/>
    </location>
    <ligand>
        <name>S-adenosyl-L-methionine</name>
        <dbReference type="ChEBI" id="CHEBI:59789"/>
    </ligand>
</feature>
<protein>
    <recommendedName>
        <fullName evidence="7">tRNA (guanosine(18)-2'-O)-methyltransferase</fullName>
        <ecNumber evidence="7">2.1.1.34</ecNumber>
    </recommendedName>
    <alternativeName>
        <fullName evidence="7">tRNA [Gm18] methyltransferase</fullName>
    </alternativeName>
</protein>
<comment type="similarity">
    <text evidence="7">Belongs to the class IV-like SAM-binding methyltransferase superfamily. RNA methyltransferase TrmH family.</text>
</comment>
<reference evidence="11" key="1">
    <citation type="journal article" date="2019" name="Int. J. Syst. Evol. Microbiol.">
        <title>The Global Catalogue of Microorganisms (GCM) 10K type strain sequencing project: providing services to taxonomists for standard genome sequencing and annotation.</title>
        <authorList>
            <consortium name="The Broad Institute Genomics Platform"/>
            <consortium name="The Broad Institute Genome Sequencing Center for Infectious Disease"/>
            <person name="Wu L."/>
            <person name="Ma J."/>
        </authorList>
    </citation>
    <scope>NUCLEOTIDE SEQUENCE [LARGE SCALE GENOMIC DNA]</scope>
    <source>
        <strain evidence="11">JCM 15134</strain>
    </source>
</reference>
<keyword evidence="3 7" id="KW-0808">Transferase</keyword>
<evidence type="ECO:0000256" key="5">
    <source>
        <dbReference type="ARBA" id="ARBA00022694"/>
    </source>
</evidence>
<accession>A0ABP3TBE8</accession>
<feature type="domain" description="RNA methyltransferase SpoU/TrmH type C-terminal" evidence="9">
    <location>
        <begin position="164"/>
        <end position="215"/>
    </location>
</feature>
<keyword evidence="6 7" id="KW-0694">RNA-binding</keyword>
<dbReference type="InterPro" id="IPR001537">
    <property type="entry name" value="SpoU_MeTrfase"/>
</dbReference>
<dbReference type="RefSeq" id="WP_343801477.1">
    <property type="nucleotide sequence ID" value="NZ_BAAAET010000001.1"/>
</dbReference>
<sequence length="234" mass="26088">MTPEREQKLLSILQRRQPDLTLIAEQVHKPRNISALIRNCDAAGVAEVQVVRPKEGFQHYRGTALGSDRWVDMALHDTLDEAILAARAKGMAIYAAHFSDEALPYREVDYTRPCAIIMGAEKEGISPRAAELADQHIIIPMQGVVSSLNVSTAAGIILAEAVDQRLKAGLYDQSRMPPEWIARKMFESRHPKVAEFCRRRNLAYPEFDAVGEMLAPQAWNEQVTQGNAPTSSRD</sequence>
<comment type="function">
    <text evidence="7">Catalyzes the 2'-O methylation of guanosine at position 18 in tRNA.</text>
</comment>
<name>A0ABP3TBE8_9GAMM</name>
<keyword evidence="5 7" id="KW-0819">tRNA processing</keyword>
<dbReference type="Proteomes" id="UP001499915">
    <property type="component" value="Unassembled WGS sequence"/>
</dbReference>
<evidence type="ECO:0000256" key="6">
    <source>
        <dbReference type="ARBA" id="ARBA00022884"/>
    </source>
</evidence>
<dbReference type="SUPFAM" id="SSF75217">
    <property type="entry name" value="alpha/beta knot"/>
    <property type="match status" value="1"/>
</dbReference>
<evidence type="ECO:0000256" key="2">
    <source>
        <dbReference type="ARBA" id="ARBA00022603"/>
    </source>
</evidence>
<dbReference type="Pfam" id="PF12105">
    <property type="entry name" value="SpoU_methylas_C"/>
    <property type="match status" value="1"/>
</dbReference>
<comment type="caution">
    <text evidence="7">Lacks conserved residue(s) required for the propagation of feature annotation.</text>
</comment>
<dbReference type="CDD" id="cd18092">
    <property type="entry name" value="SpoU-like_TrmH"/>
    <property type="match status" value="1"/>
</dbReference>
<dbReference type="PANTHER" id="PTHR43453">
    <property type="entry name" value="RRNA METHYLASE-LIKE"/>
    <property type="match status" value="1"/>
</dbReference>
<proteinExistence type="inferred from homology"/>
<dbReference type="PANTHER" id="PTHR43453:SF1">
    <property type="entry name" value="TRNA_RRNA METHYLTRANSFERASE SPOU TYPE DOMAIN-CONTAINING PROTEIN"/>
    <property type="match status" value="1"/>
</dbReference>
<dbReference type="EC" id="2.1.1.34" evidence="7"/>
<evidence type="ECO:0000313" key="11">
    <source>
        <dbReference type="Proteomes" id="UP001499915"/>
    </source>
</evidence>
<keyword evidence="11" id="KW-1185">Reference proteome</keyword>
<organism evidence="10 11">
    <name type="scientific">Marinobacterium maritimum</name>
    <dbReference type="NCBI Taxonomy" id="500162"/>
    <lineage>
        <taxon>Bacteria</taxon>
        <taxon>Pseudomonadati</taxon>
        <taxon>Pseudomonadota</taxon>
        <taxon>Gammaproteobacteria</taxon>
        <taxon>Oceanospirillales</taxon>
        <taxon>Oceanospirillaceae</taxon>
        <taxon>Marinobacterium</taxon>
    </lineage>
</organism>
<keyword evidence="4 7" id="KW-0949">S-adenosyl-L-methionine</keyword>
<dbReference type="EMBL" id="BAAAET010000001">
    <property type="protein sequence ID" value="GAA0682335.1"/>
    <property type="molecule type" value="Genomic_DNA"/>
</dbReference>
<comment type="caution">
    <text evidence="10">The sequence shown here is derived from an EMBL/GenBank/DDBJ whole genome shotgun (WGS) entry which is preliminary data.</text>
</comment>
<evidence type="ECO:0000256" key="4">
    <source>
        <dbReference type="ARBA" id="ARBA00022691"/>
    </source>
</evidence>
<gene>
    <name evidence="7 10" type="primary">trmH</name>
    <name evidence="10" type="ORF">GCM10009104_03980</name>
</gene>
<feature type="domain" description="tRNA/rRNA methyltransferase SpoU type" evidence="8">
    <location>
        <begin position="20"/>
        <end position="158"/>
    </location>
</feature>
<dbReference type="Gene3D" id="3.40.1280.10">
    <property type="match status" value="1"/>
</dbReference>
<evidence type="ECO:0000313" key="10">
    <source>
        <dbReference type="EMBL" id="GAA0682335.1"/>
    </source>
</evidence>
<keyword evidence="1 7" id="KW-0820">tRNA-binding</keyword>
<dbReference type="Pfam" id="PF00588">
    <property type="entry name" value="SpoU_methylase"/>
    <property type="match status" value="1"/>
</dbReference>
<dbReference type="HAMAP" id="MF_02060">
    <property type="entry name" value="tRNA_methyltr_TrmH"/>
    <property type="match status" value="1"/>
</dbReference>
<comment type="catalytic activity">
    <reaction evidence="7">
        <text>guanosine(18) in tRNA + S-adenosyl-L-methionine = 2'-O-methylguanosine(18) in tRNA + S-adenosyl-L-homocysteine + H(+)</text>
        <dbReference type="Rhea" id="RHEA:20077"/>
        <dbReference type="Rhea" id="RHEA-COMP:10190"/>
        <dbReference type="Rhea" id="RHEA-COMP:10192"/>
        <dbReference type="ChEBI" id="CHEBI:15378"/>
        <dbReference type="ChEBI" id="CHEBI:57856"/>
        <dbReference type="ChEBI" id="CHEBI:59789"/>
        <dbReference type="ChEBI" id="CHEBI:74269"/>
        <dbReference type="ChEBI" id="CHEBI:74445"/>
        <dbReference type="EC" id="2.1.1.34"/>
    </reaction>
</comment>